<dbReference type="PANTHER" id="PTHR23354">
    <property type="entry name" value="NUCLEOLAR PROTEIN 7/ESTROGEN RECEPTOR COACTIVATOR-RELATED"/>
    <property type="match status" value="1"/>
</dbReference>
<sequence>MVMIFGGFAPENWAFGPKFYGDDSSFLFTLAPRMRMFPSSGYNQHFQYLNLHQHTMPNGLAIGGQHGYCGLWLDCEYGKGHTSESCTTYQDYQQMSHLKEFTYRHLEVWGLGSPPLTPEERGERVNNSSILDGNVEGKGFVENGRKDDA</sequence>
<protein>
    <recommendedName>
        <fullName evidence="7">MTOR-associated protein MEAK7</fullName>
    </recommendedName>
    <alternativeName>
        <fullName evidence="9">TBC/LysM-associated domain-containing protein 1</fullName>
    </alternativeName>
    <alternativeName>
        <fullName evidence="8">TLD domain-containing protein 1</fullName>
    </alternativeName>
</protein>
<dbReference type="PANTHER" id="PTHR23354:SF131">
    <property type="entry name" value="MTOR-ASSOCIATED PROTEIN MEAK7"/>
    <property type="match status" value="1"/>
</dbReference>
<evidence type="ECO:0000259" key="11">
    <source>
        <dbReference type="PROSITE" id="PS51886"/>
    </source>
</evidence>
<evidence type="ECO:0000256" key="2">
    <source>
        <dbReference type="ARBA" id="ARBA00004371"/>
    </source>
</evidence>
<evidence type="ECO:0000256" key="8">
    <source>
        <dbReference type="ARBA" id="ARBA00041780"/>
    </source>
</evidence>
<dbReference type="PROSITE" id="PS51886">
    <property type="entry name" value="TLDC"/>
    <property type="match status" value="1"/>
</dbReference>
<evidence type="ECO:0000256" key="9">
    <source>
        <dbReference type="ARBA" id="ARBA00042134"/>
    </source>
</evidence>
<name>A0ABQ9IQD5_9CUCU</name>
<keyword evidence="5" id="KW-0472">Membrane</keyword>
<dbReference type="EMBL" id="JAPWTJ010003795">
    <property type="protein sequence ID" value="KAJ8951772.1"/>
    <property type="molecule type" value="Genomic_DNA"/>
</dbReference>
<feature type="domain" description="TLDc" evidence="11">
    <location>
        <begin position="1"/>
        <end position="112"/>
    </location>
</feature>
<evidence type="ECO:0000256" key="10">
    <source>
        <dbReference type="SAM" id="MobiDB-lite"/>
    </source>
</evidence>
<evidence type="ECO:0000256" key="3">
    <source>
        <dbReference type="ARBA" id="ARBA00004496"/>
    </source>
</evidence>
<dbReference type="Proteomes" id="UP001162164">
    <property type="component" value="Unassembled WGS sequence"/>
</dbReference>
<evidence type="ECO:0000313" key="13">
    <source>
        <dbReference type="Proteomes" id="UP001162164"/>
    </source>
</evidence>
<evidence type="ECO:0000256" key="4">
    <source>
        <dbReference type="ARBA" id="ARBA00022490"/>
    </source>
</evidence>
<dbReference type="Pfam" id="PF07534">
    <property type="entry name" value="TLD"/>
    <property type="match status" value="1"/>
</dbReference>
<evidence type="ECO:0000256" key="6">
    <source>
        <dbReference type="ARBA" id="ARBA00023228"/>
    </source>
</evidence>
<feature type="region of interest" description="Disordered" evidence="10">
    <location>
        <begin position="114"/>
        <end position="149"/>
    </location>
</feature>
<proteinExistence type="predicted"/>
<gene>
    <name evidence="12" type="ORF">NQ317_002168</name>
</gene>
<comment type="caution">
    <text evidence="12">The sequence shown here is derived from an EMBL/GenBank/DDBJ whole genome shotgun (WGS) entry which is preliminary data.</text>
</comment>
<organism evidence="12 13">
    <name type="scientific">Molorchus minor</name>
    <dbReference type="NCBI Taxonomy" id="1323400"/>
    <lineage>
        <taxon>Eukaryota</taxon>
        <taxon>Metazoa</taxon>
        <taxon>Ecdysozoa</taxon>
        <taxon>Arthropoda</taxon>
        <taxon>Hexapoda</taxon>
        <taxon>Insecta</taxon>
        <taxon>Pterygota</taxon>
        <taxon>Neoptera</taxon>
        <taxon>Endopterygota</taxon>
        <taxon>Coleoptera</taxon>
        <taxon>Polyphaga</taxon>
        <taxon>Cucujiformia</taxon>
        <taxon>Chrysomeloidea</taxon>
        <taxon>Cerambycidae</taxon>
        <taxon>Lamiinae</taxon>
        <taxon>Monochamini</taxon>
        <taxon>Molorchus</taxon>
    </lineage>
</organism>
<evidence type="ECO:0000256" key="5">
    <source>
        <dbReference type="ARBA" id="ARBA00023136"/>
    </source>
</evidence>
<comment type="subcellular location">
    <subcellularLocation>
        <location evidence="3">Cytoplasm</location>
    </subcellularLocation>
    <subcellularLocation>
        <location evidence="2">Lysosome</location>
    </subcellularLocation>
    <subcellularLocation>
        <location evidence="1">Membrane</location>
    </subcellularLocation>
</comment>
<accession>A0ABQ9IQD5</accession>
<keyword evidence="4" id="KW-0963">Cytoplasm</keyword>
<reference evidence="12" key="1">
    <citation type="journal article" date="2023" name="Insect Mol. Biol.">
        <title>Genome sequencing provides insights into the evolution of gene families encoding plant cell wall-degrading enzymes in longhorned beetles.</title>
        <authorList>
            <person name="Shin N.R."/>
            <person name="Okamura Y."/>
            <person name="Kirsch R."/>
            <person name="Pauchet Y."/>
        </authorList>
    </citation>
    <scope>NUCLEOTIDE SEQUENCE</scope>
    <source>
        <strain evidence="12">MMC_N1</strain>
    </source>
</reference>
<evidence type="ECO:0000256" key="7">
    <source>
        <dbReference type="ARBA" id="ARBA00039594"/>
    </source>
</evidence>
<dbReference type="SMART" id="SM00584">
    <property type="entry name" value="TLDc"/>
    <property type="match status" value="1"/>
</dbReference>
<evidence type="ECO:0000256" key="1">
    <source>
        <dbReference type="ARBA" id="ARBA00004370"/>
    </source>
</evidence>
<keyword evidence="6" id="KW-0458">Lysosome</keyword>
<keyword evidence="13" id="KW-1185">Reference proteome</keyword>
<dbReference type="InterPro" id="IPR006571">
    <property type="entry name" value="TLDc_dom"/>
</dbReference>
<evidence type="ECO:0000313" key="12">
    <source>
        <dbReference type="EMBL" id="KAJ8951772.1"/>
    </source>
</evidence>